<reference evidence="3" key="1">
    <citation type="submission" date="2025-08" db="UniProtKB">
        <authorList>
            <consortium name="RefSeq"/>
        </authorList>
    </citation>
    <scope>IDENTIFICATION</scope>
</reference>
<dbReference type="RefSeq" id="XP_029648378.1">
    <property type="nucleotide sequence ID" value="XM_029792518.1"/>
</dbReference>
<name>A0A6P7TBG4_9MOLL</name>
<keyword evidence="2" id="KW-1185">Reference proteome</keyword>
<dbReference type="AlphaFoldDB" id="A0A6P7TBG4"/>
<proteinExistence type="predicted"/>
<evidence type="ECO:0000256" key="1">
    <source>
        <dbReference type="SAM" id="MobiDB-lite"/>
    </source>
</evidence>
<sequence length="506" mass="57261">MGMSIVFDNELTKANFLDVTLNLHSNSYCPYHKSSTNLKYVSVFSNHAKTITDNLVKNISLRLSNLSANVDIFKHKAEFYEFYNAALSKAGYREKVTYIDPALPKPEFAHQDKSTYNNINNISSDGSFSNVDTNIANANIANINNLRSKGDHRRPKPILQPRDAPLNVRVDTPSQYKNQKNYIWFVIPFGKQIRSNLPLQFRQAIARNFPRNSRYYSTINLHKVRIAFSNTKDLSQIIASHNNKLLNKALSPMSRDTAPSNSNITYSNNNNNNRSSTDISSLHTGIGVSNSNKGKSTDLVINGGGLNNNSSSGFNNSSFTDNINHSIPRNREYAGDIALNSNENRVNSIESSGSFYNHHSNKNALLVSETNPNRLRFLSNNSKIRNDIYQCKIYAGSDVYLYIGATSSKLATRISNHFSTFRNKKKQHSTGLSKLVWRLKNANSTFRLEWSILSVSLPFDKGKKICALCNSELFHILFDRGRLINSIVESSFRCLHWKRHTFVSYQ</sequence>
<dbReference type="Proteomes" id="UP000515154">
    <property type="component" value="Linkage group LG19"/>
</dbReference>
<gene>
    <name evidence="3" type="primary">LOC115222330</name>
</gene>
<evidence type="ECO:0000313" key="2">
    <source>
        <dbReference type="Proteomes" id="UP000515154"/>
    </source>
</evidence>
<organism evidence="2 3">
    <name type="scientific">Octopus sinensis</name>
    <name type="common">East Asian common octopus</name>
    <dbReference type="NCBI Taxonomy" id="2607531"/>
    <lineage>
        <taxon>Eukaryota</taxon>
        <taxon>Metazoa</taxon>
        <taxon>Spiralia</taxon>
        <taxon>Lophotrochozoa</taxon>
        <taxon>Mollusca</taxon>
        <taxon>Cephalopoda</taxon>
        <taxon>Coleoidea</taxon>
        <taxon>Octopodiformes</taxon>
        <taxon>Octopoda</taxon>
        <taxon>Incirrata</taxon>
        <taxon>Octopodidae</taxon>
        <taxon>Octopus</taxon>
    </lineage>
</organism>
<protein>
    <submittedName>
        <fullName evidence="3">Myb-like protein I</fullName>
    </submittedName>
</protein>
<accession>A0A6P7TBG4</accession>
<feature type="region of interest" description="Disordered" evidence="1">
    <location>
        <begin position="253"/>
        <end position="288"/>
    </location>
</feature>
<dbReference type="KEGG" id="osn:115222330"/>
<feature type="compositionally biased region" description="Low complexity" evidence="1">
    <location>
        <begin position="260"/>
        <end position="281"/>
    </location>
</feature>
<evidence type="ECO:0000313" key="3">
    <source>
        <dbReference type="RefSeq" id="XP_029648378.1"/>
    </source>
</evidence>